<dbReference type="InterPro" id="IPR000182">
    <property type="entry name" value="GNAT_dom"/>
</dbReference>
<organism evidence="2 3">
    <name type="scientific">Lentinus tigrinus ALCF2SS1-6</name>
    <dbReference type="NCBI Taxonomy" id="1328759"/>
    <lineage>
        <taxon>Eukaryota</taxon>
        <taxon>Fungi</taxon>
        <taxon>Dikarya</taxon>
        <taxon>Basidiomycota</taxon>
        <taxon>Agaricomycotina</taxon>
        <taxon>Agaricomycetes</taxon>
        <taxon>Polyporales</taxon>
        <taxon>Polyporaceae</taxon>
        <taxon>Lentinus</taxon>
    </lineage>
</organism>
<accession>A0A5C2RSF2</accession>
<dbReference type="InterPro" id="IPR016181">
    <property type="entry name" value="Acyl_CoA_acyltransferase"/>
</dbReference>
<feature type="domain" description="N-acetyltransferase" evidence="1">
    <location>
        <begin position="88"/>
        <end position="218"/>
    </location>
</feature>
<dbReference type="AlphaFoldDB" id="A0A5C2RSF2"/>
<gene>
    <name evidence="2" type="ORF">L227DRAFT_534455</name>
</gene>
<proteinExistence type="predicted"/>
<dbReference type="Gene3D" id="3.40.630.30">
    <property type="match status" value="1"/>
</dbReference>
<dbReference type="Pfam" id="PF13508">
    <property type="entry name" value="Acetyltransf_7"/>
    <property type="match status" value="1"/>
</dbReference>
<reference evidence="2" key="1">
    <citation type="journal article" date="2018" name="Genome Biol. Evol.">
        <title>Genomics and development of Lentinus tigrinus, a white-rot wood-decaying mushroom with dimorphic fruiting bodies.</title>
        <authorList>
            <person name="Wu B."/>
            <person name="Xu Z."/>
            <person name="Knudson A."/>
            <person name="Carlson A."/>
            <person name="Chen N."/>
            <person name="Kovaka S."/>
            <person name="LaButti K."/>
            <person name="Lipzen A."/>
            <person name="Pennachio C."/>
            <person name="Riley R."/>
            <person name="Schakwitz W."/>
            <person name="Umezawa K."/>
            <person name="Ohm R.A."/>
            <person name="Grigoriev I.V."/>
            <person name="Nagy L.G."/>
            <person name="Gibbons J."/>
            <person name="Hibbett D."/>
        </authorList>
    </citation>
    <scope>NUCLEOTIDE SEQUENCE [LARGE SCALE GENOMIC DNA]</scope>
    <source>
        <strain evidence="2">ALCF2SS1-6</strain>
    </source>
</reference>
<dbReference type="STRING" id="1328759.A0A5C2RSF2"/>
<dbReference type="Proteomes" id="UP000313359">
    <property type="component" value="Unassembled WGS sequence"/>
</dbReference>
<dbReference type="PANTHER" id="PTHR42791">
    <property type="entry name" value="GNAT FAMILY ACETYLTRANSFERASE"/>
    <property type="match status" value="1"/>
</dbReference>
<name>A0A5C2RSF2_9APHY</name>
<evidence type="ECO:0000259" key="1">
    <source>
        <dbReference type="PROSITE" id="PS51186"/>
    </source>
</evidence>
<dbReference type="EMBL" id="ML122304">
    <property type="protein sequence ID" value="RPD54572.1"/>
    <property type="molecule type" value="Genomic_DNA"/>
</dbReference>
<dbReference type="PANTHER" id="PTHR42791:SF1">
    <property type="entry name" value="N-ACETYLTRANSFERASE DOMAIN-CONTAINING PROTEIN"/>
    <property type="match status" value="1"/>
</dbReference>
<evidence type="ECO:0000313" key="3">
    <source>
        <dbReference type="Proteomes" id="UP000313359"/>
    </source>
</evidence>
<dbReference type="GO" id="GO:0016747">
    <property type="term" value="F:acyltransferase activity, transferring groups other than amino-acyl groups"/>
    <property type="evidence" value="ECO:0007669"/>
    <property type="project" value="InterPro"/>
</dbReference>
<dbReference type="PROSITE" id="PS51186">
    <property type="entry name" value="GNAT"/>
    <property type="match status" value="1"/>
</dbReference>
<sequence>MAPSNVTIEFVEQPTESLTEECVAVFSSVMGADPCSIALTGGDLSLIPSLGRTIARSIALCPGVGHLYIARDDAGDLIGFTLFTLPGQLMGSTKEQQVAGKINEYLATLSPEGQAYFAEAMAKDVPKANDEMIGIKDTERETYWCNMAMVHKDYQGKGVAKAMFQLAFKEAAKTGATMALTTTNIINVPIYEKIGFKYHGEKTMPSPWLDWKMWFFSRDTQSEK</sequence>
<evidence type="ECO:0000313" key="2">
    <source>
        <dbReference type="EMBL" id="RPD54572.1"/>
    </source>
</evidence>
<dbReference type="InterPro" id="IPR052523">
    <property type="entry name" value="Trichothecene_AcTrans"/>
</dbReference>
<protein>
    <recommendedName>
        <fullName evidence="1">N-acetyltransferase domain-containing protein</fullName>
    </recommendedName>
</protein>
<dbReference type="OrthoDB" id="61113at2759"/>
<dbReference type="SUPFAM" id="SSF55729">
    <property type="entry name" value="Acyl-CoA N-acyltransferases (Nat)"/>
    <property type="match status" value="1"/>
</dbReference>
<keyword evidence="3" id="KW-1185">Reference proteome</keyword>
<dbReference type="CDD" id="cd04301">
    <property type="entry name" value="NAT_SF"/>
    <property type="match status" value="1"/>
</dbReference>